<evidence type="ECO:0000256" key="1">
    <source>
        <dbReference type="ARBA" id="ARBA00001924"/>
    </source>
</evidence>
<dbReference type="GO" id="GO:0020037">
    <property type="term" value="F:heme binding"/>
    <property type="evidence" value="ECO:0007669"/>
    <property type="project" value="TreeGrafter"/>
</dbReference>
<gene>
    <name evidence="7" type="ORF">THII_2320</name>
</gene>
<dbReference type="GO" id="GO:0043546">
    <property type="term" value="F:molybdopterin cofactor binding"/>
    <property type="evidence" value="ECO:0007669"/>
    <property type="project" value="TreeGrafter"/>
</dbReference>
<dbReference type="PANTHER" id="PTHR19372">
    <property type="entry name" value="SULFITE REDUCTASE"/>
    <property type="match status" value="1"/>
</dbReference>
<protein>
    <submittedName>
        <fullName evidence="7">Sulfite oxidase</fullName>
    </submittedName>
</protein>
<dbReference type="PRINTS" id="PR00407">
    <property type="entry name" value="EUMOPTERIN"/>
</dbReference>
<reference evidence="7 8" key="1">
    <citation type="journal article" date="2014" name="ISME J.">
        <title>Ecophysiology of Thioploca ingrica as revealed by the complete genome sequence supplemented with proteomic evidence.</title>
        <authorList>
            <person name="Kojima H."/>
            <person name="Ogura Y."/>
            <person name="Yamamoto N."/>
            <person name="Togashi T."/>
            <person name="Mori H."/>
            <person name="Watanabe T."/>
            <person name="Nemoto F."/>
            <person name="Kurokawa K."/>
            <person name="Hayashi T."/>
            <person name="Fukui M."/>
        </authorList>
    </citation>
    <scope>NUCLEOTIDE SEQUENCE [LARGE SCALE GENOMIC DNA]</scope>
</reference>
<dbReference type="InterPro" id="IPR014756">
    <property type="entry name" value="Ig_E-set"/>
</dbReference>
<dbReference type="PANTHER" id="PTHR19372:SF7">
    <property type="entry name" value="SULFITE OXIDASE, MITOCHONDRIAL"/>
    <property type="match status" value="1"/>
</dbReference>
<dbReference type="SUPFAM" id="SSF56524">
    <property type="entry name" value="Oxidoreductase molybdopterin-binding domain"/>
    <property type="match status" value="1"/>
</dbReference>
<evidence type="ECO:0000256" key="3">
    <source>
        <dbReference type="ARBA" id="ARBA00022723"/>
    </source>
</evidence>
<dbReference type="Gene3D" id="3.90.420.10">
    <property type="entry name" value="Oxidoreductase, molybdopterin-binding domain"/>
    <property type="match status" value="1"/>
</dbReference>
<dbReference type="OrthoDB" id="9795587at2"/>
<dbReference type="GO" id="GO:0030151">
    <property type="term" value="F:molybdenum ion binding"/>
    <property type="evidence" value="ECO:0007669"/>
    <property type="project" value="InterPro"/>
</dbReference>
<dbReference type="KEGG" id="tig:THII_2320"/>
<dbReference type="InterPro" id="IPR036374">
    <property type="entry name" value="OxRdtase_Mopterin-bd_sf"/>
</dbReference>
<dbReference type="AlphaFoldDB" id="A0A090ALD5"/>
<dbReference type="Pfam" id="PF00174">
    <property type="entry name" value="Oxidored_molyb"/>
    <property type="match status" value="1"/>
</dbReference>
<name>A0A090ALD5_9GAMM</name>
<dbReference type="Pfam" id="PF03404">
    <property type="entry name" value="Mo-co_dimer"/>
    <property type="match status" value="1"/>
</dbReference>
<sequence>MKNPQQRGIHELYAQDPERADWLVWGRQVDPITRRGFLTKTSLLAMSAVLGSAIPFAEQMPAGLIPVALADTNEPFTIPGKEGLIILSDKPINAETPAHLLDDDITPINRFFVRNNGIPPVLETIDPNTWTLEIAGESCEKPTTFTLAQLKQQFKNYTYQLQLECAGNGRSEFNPPADGNQWSVGAIGCGQWTGIRLKEVLEACGIKADAVYIGYYGADIHLSGDPTKVVISRGVPMSKALEDETLIAWAMNGEDLPLLHGYPLRLVCGGWPASTAGKWLKRIVIRNKVHDGAHMEGQSYRTPCHPVAPGTKVPDEDMCIIESMPVKSIITFPKSGIVHERSQPLAIRGHAWAGDFEVKEVYVSNNFGTKWQPAELKPPVNRLAWQRWQATLEFPQEGYYEIWVRAVDTQGNSQPMLVPNWNPKGYLNNATHRIAIQVV</sequence>
<feature type="domain" description="Oxidoreductase molybdopterin-binding" evidence="5">
    <location>
        <begin position="124"/>
        <end position="292"/>
    </location>
</feature>
<dbReference type="STRING" id="40754.THII_2320"/>
<evidence type="ECO:0000313" key="7">
    <source>
        <dbReference type="EMBL" id="BAP56617.1"/>
    </source>
</evidence>
<organism evidence="7 8">
    <name type="scientific">Thioploca ingrica</name>
    <dbReference type="NCBI Taxonomy" id="40754"/>
    <lineage>
        <taxon>Bacteria</taxon>
        <taxon>Pseudomonadati</taxon>
        <taxon>Pseudomonadota</taxon>
        <taxon>Gammaproteobacteria</taxon>
        <taxon>Thiotrichales</taxon>
        <taxon>Thiotrichaceae</taxon>
        <taxon>Thioploca</taxon>
    </lineage>
</organism>
<evidence type="ECO:0000259" key="5">
    <source>
        <dbReference type="Pfam" id="PF00174"/>
    </source>
</evidence>
<dbReference type="PROSITE" id="PS51318">
    <property type="entry name" value="TAT"/>
    <property type="match status" value="1"/>
</dbReference>
<dbReference type="GO" id="GO:0008482">
    <property type="term" value="F:sulfite oxidase activity"/>
    <property type="evidence" value="ECO:0007669"/>
    <property type="project" value="TreeGrafter"/>
</dbReference>
<dbReference type="Proteomes" id="UP000031623">
    <property type="component" value="Chromosome"/>
</dbReference>
<dbReference type="Gene3D" id="2.60.40.650">
    <property type="match status" value="1"/>
</dbReference>
<accession>A0A090ALD5</accession>
<evidence type="ECO:0000313" key="8">
    <source>
        <dbReference type="Proteomes" id="UP000031623"/>
    </source>
</evidence>
<dbReference type="EMBL" id="AP014633">
    <property type="protein sequence ID" value="BAP56617.1"/>
    <property type="molecule type" value="Genomic_DNA"/>
</dbReference>
<keyword evidence="2" id="KW-0500">Molybdenum</keyword>
<evidence type="ECO:0000256" key="2">
    <source>
        <dbReference type="ARBA" id="ARBA00022505"/>
    </source>
</evidence>
<proteinExistence type="predicted"/>
<dbReference type="InterPro" id="IPR008335">
    <property type="entry name" value="Mopterin_OxRdtase_euk"/>
</dbReference>
<dbReference type="HOGENOM" id="CLU_003827_5_5_6"/>
<keyword evidence="8" id="KW-1185">Reference proteome</keyword>
<dbReference type="SUPFAM" id="SSF81296">
    <property type="entry name" value="E set domains"/>
    <property type="match status" value="1"/>
</dbReference>
<dbReference type="CDD" id="cd02110">
    <property type="entry name" value="SO_family_Moco_dimer"/>
    <property type="match status" value="1"/>
</dbReference>
<evidence type="ECO:0000256" key="4">
    <source>
        <dbReference type="ARBA" id="ARBA00023002"/>
    </source>
</evidence>
<feature type="domain" description="Moybdenum cofactor oxidoreductase dimerisation" evidence="6">
    <location>
        <begin position="320"/>
        <end position="438"/>
    </location>
</feature>
<dbReference type="InterPro" id="IPR000572">
    <property type="entry name" value="OxRdtase_Mopterin-bd_dom"/>
</dbReference>
<dbReference type="InterPro" id="IPR005066">
    <property type="entry name" value="MoCF_OxRdtse_dimer"/>
</dbReference>
<comment type="cofactor">
    <cofactor evidence="1">
        <name>Mo-molybdopterin</name>
        <dbReference type="ChEBI" id="CHEBI:71302"/>
    </cofactor>
</comment>
<dbReference type="GO" id="GO:0006790">
    <property type="term" value="P:sulfur compound metabolic process"/>
    <property type="evidence" value="ECO:0007669"/>
    <property type="project" value="TreeGrafter"/>
</dbReference>
<evidence type="ECO:0000259" key="6">
    <source>
        <dbReference type="Pfam" id="PF03404"/>
    </source>
</evidence>
<keyword evidence="3" id="KW-0479">Metal-binding</keyword>
<dbReference type="InterPro" id="IPR006311">
    <property type="entry name" value="TAT_signal"/>
</dbReference>
<keyword evidence="4" id="KW-0560">Oxidoreductase</keyword>